<dbReference type="EMBL" id="CP045644">
    <property type="protein sequence ID" value="QFZ85825.1"/>
    <property type="molecule type" value="Genomic_DNA"/>
</dbReference>
<keyword evidence="1" id="KW-0732">Signal</keyword>
<dbReference type="Proteomes" id="UP000326780">
    <property type="component" value="Chromosome"/>
</dbReference>
<dbReference type="AlphaFoldDB" id="A0A5Q0MBG9"/>
<name>A0A5Q0MBG9_VARPD</name>
<evidence type="ECO:0000256" key="1">
    <source>
        <dbReference type="SAM" id="SignalP"/>
    </source>
</evidence>
<accession>A0A5Q0MBG9</accession>
<organism evidence="2 3">
    <name type="scientific">Variovorax paradoxus</name>
    <dbReference type="NCBI Taxonomy" id="34073"/>
    <lineage>
        <taxon>Bacteria</taxon>
        <taxon>Pseudomonadati</taxon>
        <taxon>Pseudomonadota</taxon>
        <taxon>Betaproteobacteria</taxon>
        <taxon>Burkholderiales</taxon>
        <taxon>Comamonadaceae</taxon>
        <taxon>Variovorax</taxon>
    </lineage>
</organism>
<sequence>MKSKSILFAIIFALPLLAFAKDVRLEANREFNACMKETKKDREQCNFGGCGNIAGTCYERQVNSISSATDVLVKNLKSGRCAQSVDVASNEIEALNSKLKLLAPFDGTWSGYDVQVEIALLKNTVMNALTKECRQ</sequence>
<evidence type="ECO:0000313" key="3">
    <source>
        <dbReference type="Proteomes" id="UP000326780"/>
    </source>
</evidence>
<feature type="chain" id="PRO_5024979437" evidence="1">
    <location>
        <begin position="21"/>
        <end position="135"/>
    </location>
</feature>
<proteinExistence type="predicted"/>
<protein>
    <submittedName>
        <fullName evidence="2">Uncharacterized protein</fullName>
    </submittedName>
</protein>
<reference evidence="2 3" key="1">
    <citation type="submission" date="2019-10" db="EMBL/GenBank/DDBJ databases">
        <title>Complete genome sequence of Variovorax paradoxus 5C-2.</title>
        <authorList>
            <person name="Gogoleva N.E."/>
            <person name="Balkin A.S."/>
        </authorList>
    </citation>
    <scope>NUCLEOTIDE SEQUENCE [LARGE SCALE GENOMIC DNA]</scope>
    <source>
        <strain evidence="2 3">5C-2</strain>
    </source>
</reference>
<dbReference type="RefSeq" id="WP_153284366.1">
    <property type="nucleotide sequence ID" value="NZ_CP045644.1"/>
</dbReference>
<evidence type="ECO:0000313" key="2">
    <source>
        <dbReference type="EMBL" id="QFZ85825.1"/>
    </source>
</evidence>
<feature type="signal peptide" evidence="1">
    <location>
        <begin position="1"/>
        <end position="20"/>
    </location>
</feature>
<gene>
    <name evidence="2" type="ORF">GFK26_25170</name>
</gene>